<dbReference type="PANTHER" id="PTHR44757:SF2">
    <property type="entry name" value="BIOFILM ARCHITECTURE MAINTENANCE PROTEIN MBAA"/>
    <property type="match status" value="1"/>
</dbReference>
<dbReference type="InterPro" id="IPR052155">
    <property type="entry name" value="Biofilm_reg_signaling"/>
</dbReference>
<dbReference type="NCBIfam" id="TIGR00229">
    <property type="entry name" value="sensory_box"/>
    <property type="match status" value="1"/>
</dbReference>
<dbReference type="Pfam" id="PF00563">
    <property type="entry name" value="EAL"/>
    <property type="match status" value="1"/>
</dbReference>
<keyword evidence="9" id="KW-1185">Reference proteome</keyword>
<keyword evidence="2" id="KW-0175">Coiled coil</keyword>
<dbReference type="InterPro" id="IPR043128">
    <property type="entry name" value="Rev_trsase/Diguanyl_cyclase"/>
</dbReference>
<proteinExistence type="predicted"/>
<evidence type="ECO:0000259" key="5">
    <source>
        <dbReference type="PROSITE" id="PS50113"/>
    </source>
</evidence>
<dbReference type="SMART" id="SM00448">
    <property type="entry name" value="REC"/>
    <property type="match status" value="1"/>
</dbReference>
<reference evidence="8" key="1">
    <citation type="submission" date="2020-01" db="EMBL/GenBank/DDBJ databases">
        <authorList>
            <person name="Rat A."/>
        </authorList>
    </citation>
    <scope>NUCLEOTIDE SEQUENCE</scope>
    <source>
        <strain evidence="8">LMG 28251</strain>
    </source>
</reference>
<dbReference type="EMBL" id="JAAEDH010000001">
    <property type="protein sequence ID" value="MBR0653757.1"/>
    <property type="molecule type" value="Genomic_DNA"/>
</dbReference>
<feature type="domain" description="PAC" evidence="5">
    <location>
        <begin position="228"/>
        <end position="280"/>
    </location>
</feature>
<dbReference type="GO" id="GO:0000160">
    <property type="term" value="P:phosphorelay signal transduction system"/>
    <property type="evidence" value="ECO:0007669"/>
    <property type="project" value="InterPro"/>
</dbReference>
<evidence type="ECO:0000259" key="6">
    <source>
        <dbReference type="PROSITE" id="PS50883"/>
    </source>
</evidence>
<dbReference type="InterPro" id="IPR029787">
    <property type="entry name" value="Nucleotide_cyclase"/>
</dbReference>
<dbReference type="PROSITE" id="PS50112">
    <property type="entry name" value="PAS"/>
    <property type="match status" value="1"/>
</dbReference>
<evidence type="ECO:0000259" key="7">
    <source>
        <dbReference type="PROSITE" id="PS50887"/>
    </source>
</evidence>
<dbReference type="InterPro" id="IPR000700">
    <property type="entry name" value="PAS-assoc_C"/>
</dbReference>
<accession>A0AAF1KR09</accession>
<dbReference type="Gene3D" id="3.30.70.270">
    <property type="match status" value="1"/>
</dbReference>
<dbReference type="AlphaFoldDB" id="A0AAF1KR09"/>
<dbReference type="InterPro" id="IPR001789">
    <property type="entry name" value="Sig_transdc_resp-reg_receiver"/>
</dbReference>
<dbReference type="InterPro" id="IPR000160">
    <property type="entry name" value="GGDEF_dom"/>
</dbReference>
<dbReference type="SMART" id="SM00267">
    <property type="entry name" value="GGDEF"/>
    <property type="match status" value="1"/>
</dbReference>
<dbReference type="Gene3D" id="3.30.450.20">
    <property type="entry name" value="PAS domain"/>
    <property type="match status" value="1"/>
</dbReference>
<dbReference type="Gene3D" id="3.40.50.2300">
    <property type="match status" value="1"/>
</dbReference>
<organism evidence="8 9">
    <name type="scientific">Plastoroseomonas arctica</name>
    <dbReference type="NCBI Taxonomy" id="1509237"/>
    <lineage>
        <taxon>Bacteria</taxon>
        <taxon>Pseudomonadati</taxon>
        <taxon>Pseudomonadota</taxon>
        <taxon>Alphaproteobacteria</taxon>
        <taxon>Acetobacterales</taxon>
        <taxon>Acetobacteraceae</taxon>
        <taxon>Plastoroseomonas</taxon>
    </lineage>
</organism>
<comment type="caution">
    <text evidence="8">The sequence shown here is derived from an EMBL/GenBank/DDBJ whole genome shotgun (WGS) entry which is preliminary data.</text>
</comment>
<dbReference type="Proteomes" id="UP001196068">
    <property type="component" value="Unassembled WGS sequence"/>
</dbReference>
<dbReference type="InterPro" id="IPR000014">
    <property type="entry name" value="PAS"/>
</dbReference>
<name>A0AAF1KR09_9PROT</name>
<dbReference type="PROSITE" id="PS50110">
    <property type="entry name" value="RESPONSE_REGULATORY"/>
    <property type="match status" value="1"/>
</dbReference>
<evidence type="ECO:0000313" key="9">
    <source>
        <dbReference type="Proteomes" id="UP001196068"/>
    </source>
</evidence>
<dbReference type="InterPro" id="IPR001633">
    <property type="entry name" value="EAL_dom"/>
</dbReference>
<dbReference type="CDD" id="cd17551">
    <property type="entry name" value="REC_RpfG-like"/>
    <property type="match status" value="1"/>
</dbReference>
<evidence type="ECO:0000256" key="2">
    <source>
        <dbReference type="SAM" id="Coils"/>
    </source>
</evidence>
<dbReference type="CDD" id="cd00130">
    <property type="entry name" value="PAS"/>
    <property type="match status" value="1"/>
</dbReference>
<dbReference type="SUPFAM" id="SSF55785">
    <property type="entry name" value="PYP-like sensor domain (PAS domain)"/>
    <property type="match status" value="1"/>
</dbReference>
<feature type="domain" description="Response regulatory" evidence="3">
    <location>
        <begin position="3"/>
        <end position="121"/>
    </location>
</feature>
<feature type="domain" description="PAS" evidence="4">
    <location>
        <begin position="155"/>
        <end position="199"/>
    </location>
</feature>
<evidence type="ECO:0000256" key="1">
    <source>
        <dbReference type="PROSITE-ProRule" id="PRU00169"/>
    </source>
</evidence>
<dbReference type="Pfam" id="PF08448">
    <property type="entry name" value="PAS_4"/>
    <property type="match status" value="1"/>
</dbReference>
<dbReference type="CDD" id="cd01948">
    <property type="entry name" value="EAL"/>
    <property type="match status" value="1"/>
</dbReference>
<dbReference type="Pfam" id="PF00072">
    <property type="entry name" value="Response_reg"/>
    <property type="match status" value="1"/>
</dbReference>
<dbReference type="SUPFAM" id="SSF55073">
    <property type="entry name" value="Nucleotide cyclase"/>
    <property type="match status" value="1"/>
</dbReference>
<dbReference type="NCBIfam" id="TIGR00254">
    <property type="entry name" value="GGDEF"/>
    <property type="match status" value="1"/>
</dbReference>
<gene>
    <name evidence="8" type="ORF">GXW79_01555</name>
</gene>
<dbReference type="InterPro" id="IPR011006">
    <property type="entry name" value="CheY-like_superfamily"/>
</dbReference>
<dbReference type="PROSITE" id="PS50883">
    <property type="entry name" value="EAL"/>
    <property type="match status" value="1"/>
</dbReference>
<dbReference type="Pfam" id="PF00990">
    <property type="entry name" value="GGDEF"/>
    <property type="match status" value="1"/>
</dbReference>
<dbReference type="InterPro" id="IPR035965">
    <property type="entry name" value="PAS-like_dom_sf"/>
</dbReference>
<dbReference type="PANTHER" id="PTHR44757">
    <property type="entry name" value="DIGUANYLATE CYCLASE DGCP"/>
    <property type="match status" value="1"/>
</dbReference>
<reference evidence="8" key="2">
    <citation type="journal article" date="2021" name="Syst. Appl. Microbiol.">
        <title>Roseomonas hellenica sp. nov., isolated from roots of wild-growing Alkanna tinctoria.</title>
        <authorList>
            <person name="Rat A."/>
            <person name="Naranjo H.D."/>
            <person name="Lebbe L."/>
            <person name="Cnockaert M."/>
            <person name="Krigas N."/>
            <person name="Grigoriadou K."/>
            <person name="Maloupa E."/>
            <person name="Willems A."/>
        </authorList>
    </citation>
    <scope>NUCLEOTIDE SEQUENCE</scope>
    <source>
        <strain evidence="8">LMG 28251</strain>
    </source>
</reference>
<feature type="coiled-coil region" evidence="2">
    <location>
        <begin position="120"/>
        <end position="154"/>
    </location>
</feature>
<dbReference type="PROSITE" id="PS50887">
    <property type="entry name" value="GGDEF"/>
    <property type="match status" value="1"/>
</dbReference>
<dbReference type="CDD" id="cd01949">
    <property type="entry name" value="GGDEF"/>
    <property type="match status" value="1"/>
</dbReference>
<keyword evidence="1" id="KW-0597">Phosphoprotein</keyword>
<dbReference type="SMART" id="SM00052">
    <property type="entry name" value="EAL"/>
    <property type="match status" value="1"/>
</dbReference>
<dbReference type="InterPro" id="IPR013656">
    <property type="entry name" value="PAS_4"/>
</dbReference>
<dbReference type="InterPro" id="IPR035919">
    <property type="entry name" value="EAL_sf"/>
</dbReference>
<evidence type="ECO:0000259" key="4">
    <source>
        <dbReference type="PROSITE" id="PS50112"/>
    </source>
</evidence>
<evidence type="ECO:0000259" key="3">
    <source>
        <dbReference type="PROSITE" id="PS50110"/>
    </source>
</evidence>
<sequence>MPSLLILDDQDINRRVYAKLAETVSPGARIDSFGDPQSAFDWLGAHQPDVIITDYRMPGMDGAEFTRSVRAMPHGIDVPIVVITAYNDRRFRLDALDAGATDFLLSPVDHAEFGARIRNLIALNLHRKILRNQAKALERELADSERSRQRLLHDSREALAQVIDTLPALISATGPDGRCVFANAHLAASLGHAPGDIIGHDMALLLGERGPRSADADRLVFQYGTAVANHEEEFPDREGRTRVFLTAKAPLRDAAGDVVAVLTSSVDITERKAAENRLRHLAHHDSLTDLPNRFSLTERLPRTRARADDQRLALHFIDLDRFKTVNDVFGHQVGDGVLRAIARRLLAVVREGDVVARLGGDEFAIVQADIAGPEEAAQLAERVAETVSRPFLIEGREVVVGSSIGIALSPQDGVSAEELLRRADLAMYQAKADRTGAYRFFDAGMDVLARRLMVLEADIRSGLSRGEFVLLYQPQLSLHTGRINGVEALVRWRQPDGNLIEPRDFLPLAEETGLIRPLGAWVLAEACRQAALWNPPGAPCFRVAVNISPLQLRGVDLIRLVQATLAETGLDPRCLDLEVTESAVIRDAEEVSRVLAQLRDIGLTISVDDFGTGYSALSYVKHLPLDRLKIDRSFVEGLKPANADAAIIAAIVTLGRNLRLEIAAEGVETEAQMRELAALGCDIVQGYHIGRPMTPKALAALIANHPNAAPYAQAVSAAAK</sequence>
<dbReference type="SUPFAM" id="SSF52172">
    <property type="entry name" value="CheY-like"/>
    <property type="match status" value="1"/>
</dbReference>
<dbReference type="SUPFAM" id="SSF141868">
    <property type="entry name" value="EAL domain-like"/>
    <property type="match status" value="1"/>
</dbReference>
<feature type="modified residue" description="4-aspartylphosphate" evidence="1">
    <location>
        <position position="54"/>
    </location>
</feature>
<feature type="domain" description="EAL" evidence="6">
    <location>
        <begin position="452"/>
        <end position="706"/>
    </location>
</feature>
<evidence type="ECO:0000313" key="8">
    <source>
        <dbReference type="EMBL" id="MBR0653757.1"/>
    </source>
</evidence>
<dbReference type="PROSITE" id="PS50113">
    <property type="entry name" value="PAC"/>
    <property type="match status" value="1"/>
</dbReference>
<protein>
    <submittedName>
        <fullName evidence="8">EAL domain-containing protein</fullName>
    </submittedName>
</protein>
<feature type="domain" description="GGDEF" evidence="7">
    <location>
        <begin position="310"/>
        <end position="443"/>
    </location>
</feature>
<dbReference type="Gene3D" id="3.20.20.450">
    <property type="entry name" value="EAL domain"/>
    <property type="match status" value="1"/>
</dbReference>